<gene>
    <name evidence="2" type="ORF">DW079_00485</name>
</gene>
<dbReference type="SMART" id="SM00470">
    <property type="entry name" value="ParB"/>
    <property type="match status" value="1"/>
</dbReference>
<dbReference type="EMBL" id="QRNB01000001">
    <property type="protein sequence ID" value="RHK13185.1"/>
    <property type="molecule type" value="Genomic_DNA"/>
</dbReference>
<protein>
    <recommendedName>
        <fullName evidence="1">ParB-like N-terminal domain-containing protein</fullName>
    </recommendedName>
</protein>
<dbReference type="AlphaFoldDB" id="A0A415FA71"/>
<proteinExistence type="predicted"/>
<dbReference type="InterPro" id="IPR036086">
    <property type="entry name" value="ParB/Sulfiredoxin_sf"/>
</dbReference>
<dbReference type="InterPro" id="IPR003115">
    <property type="entry name" value="ParB_N"/>
</dbReference>
<reference evidence="2 3" key="1">
    <citation type="submission" date="2018-08" db="EMBL/GenBank/DDBJ databases">
        <title>A genome reference for cultivated species of the human gut microbiota.</title>
        <authorList>
            <person name="Zou Y."/>
            <person name="Xue W."/>
            <person name="Luo G."/>
        </authorList>
    </citation>
    <scope>NUCLEOTIDE SEQUENCE [LARGE SCALE GENOMIC DNA]</scope>
    <source>
        <strain evidence="2 3">AF46-2NS</strain>
    </source>
</reference>
<accession>A0A415FA71</accession>
<dbReference type="SUPFAM" id="SSF110849">
    <property type="entry name" value="ParB/Sulfiredoxin"/>
    <property type="match status" value="1"/>
</dbReference>
<organism evidence="2 3">
    <name type="scientific">Segatella copri</name>
    <dbReference type="NCBI Taxonomy" id="165179"/>
    <lineage>
        <taxon>Bacteria</taxon>
        <taxon>Pseudomonadati</taxon>
        <taxon>Bacteroidota</taxon>
        <taxon>Bacteroidia</taxon>
        <taxon>Bacteroidales</taxon>
        <taxon>Prevotellaceae</taxon>
        <taxon>Segatella</taxon>
    </lineage>
</organism>
<dbReference type="Gene3D" id="3.90.1530.10">
    <property type="entry name" value="Conserved hypothetical protein from pyrococcus furiosus pfu- 392566-001, ParB domain"/>
    <property type="match status" value="1"/>
</dbReference>
<name>A0A415FA71_9BACT</name>
<sequence>MGKINIQNEIIEYKEKELKVDDLLFWAENPRVYSILRMHTGGEEPTQKEIEDIMIQKCANVKELRYSIKANGGLTHPIFVRKNIVIEGNSRLAAYRLLCRTDKLTWAKIRCNVLPDDLSDDLVFALIGSIHMNGVTEWTPFEQAGYLFRHLQKSKKPIEAICKECGLTPAKARLYVKVYETMISNEDTEQSKWSYYFEMLKNKSIPEKNDKIPELNLIDNLCKKIKNGNIDNASDLRKIAKLASANNAEANAALSDYLQGTESLDTAVAKVSEQDKIKHAMNTAVKFREQLKDKEFIVNLMDNNDEFKFEMQKIITRLGKLFADEQAD</sequence>
<comment type="caution">
    <text evidence="2">The sequence shown here is derived from an EMBL/GenBank/DDBJ whole genome shotgun (WGS) entry which is preliminary data.</text>
</comment>
<dbReference type="Proteomes" id="UP000286211">
    <property type="component" value="Unassembled WGS sequence"/>
</dbReference>
<evidence type="ECO:0000259" key="1">
    <source>
        <dbReference type="SMART" id="SM00470"/>
    </source>
</evidence>
<feature type="domain" description="ParB-like N-terminal" evidence="1">
    <location>
        <begin position="46"/>
        <end position="130"/>
    </location>
</feature>
<evidence type="ECO:0000313" key="2">
    <source>
        <dbReference type="EMBL" id="RHK13185.1"/>
    </source>
</evidence>
<evidence type="ECO:0000313" key="3">
    <source>
        <dbReference type="Proteomes" id="UP000286211"/>
    </source>
</evidence>